<evidence type="ECO:0000259" key="1">
    <source>
        <dbReference type="Pfam" id="PF01738"/>
    </source>
</evidence>
<reference evidence="2" key="1">
    <citation type="journal article" date="2021" name="PeerJ">
        <title>Extensive microbial diversity within the chicken gut microbiome revealed by metagenomics and culture.</title>
        <authorList>
            <person name="Gilroy R."/>
            <person name="Ravi A."/>
            <person name="Getino M."/>
            <person name="Pursley I."/>
            <person name="Horton D.L."/>
            <person name="Alikhan N.F."/>
            <person name="Baker D."/>
            <person name="Gharbi K."/>
            <person name="Hall N."/>
            <person name="Watson M."/>
            <person name="Adriaenssens E.M."/>
            <person name="Foster-Nyarko E."/>
            <person name="Jarju S."/>
            <person name="Secka A."/>
            <person name="Antonio M."/>
            <person name="Oren A."/>
            <person name="Chaudhuri R.R."/>
            <person name="La Ragione R."/>
            <person name="Hildebrand F."/>
            <person name="Pallen M.J."/>
        </authorList>
    </citation>
    <scope>NUCLEOTIDE SEQUENCE</scope>
    <source>
        <strain evidence="2">CHK173-259</strain>
    </source>
</reference>
<evidence type="ECO:0000313" key="3">
    <source>
        <dbReference type="Proteomes" id="UP000886822"/>
    </source>
</evidence>
<evidence type="ECO:0000313" key="2">
    <source>
        <dbReference type="EMBL" id="HIW71804.1"/>
    </source>
</evidence>
<dbReference type="AlphaFoldDB" id="A0A9D1U5V7"/>
<keyword evidence="2" id="KW-0378">Hydrolase</keyword>
<dbReference type="InterPro" id="IPR029058">
    <property type="entry name" value="AB_hydrolase_fold"/>
</dbReference>
<dbReference type="Gene3D" id="3.40.50.1820">
    <property type="entry name" value="alpha/beta hydrolase"/>
    <property type="match status" value="1"/>
</dbReference>
<dbReference type="Proteomes" id="UP000886822">
    <property type="component" value="Unassembled WGS sequence"/>
</dbReference>
<dbReference type="EMBL" id="DXGJ01000030">
    <property type="protein sequence ID" value="HIW71804.1"/>
    <property type="molecule type" value="Genomic_DNA"/>
</dbReference>
<reference evidence="2" key="2">
    <citation type="submission" date="2021-04" db="EMBL/GenBank/DDBJ databases">
        <authorList>
            <person name="Gilroy R."/>
        </authorList>
    </citation>
    <scope>NUCLEOTIDE SEQUENCE</scope>
    <source>
        <strain evidence="2">CHK173-259</strain>
    </source>
</reference>
<name>A0A9D1U5V7_9LACO</name>
<dbReference type="Pfam" id="PF01738">
    <property type="entry name" value="DLH"/>
    <property type="match status" value="1"/>
</dbReference>
<proteinExistence type="predicted"/>
<dbReference type="InterPro" id="IPR002925">
    <property type="entry name" value="Dienelactn_hydro"/>
</dbReference>
<organism evidence="2 3">
    <name type="scientific">Candidatus Levilactobacillus faecigallinarum</name>
    <dbReference type="NCBI Taxonomy" id="2838638"/>
    <lineage>
        <taxon>Bacteria</taxon>
        <taxon>Bacillati</taxon>
        <taxon>Bacillota</taxon>
        <taxon>Bacilli</taxon>
        <taxon>Lactobacillales</taxon>
        <taxon>Lactobacillaceae</taxon>
        <taxon>Levilactobacillus</taxon>
    </lineage>
</organism>
<protein>
    <submittedName>
        <fullName evidence="2">Dienelactone hydrolase family protein</fullName>
    </submittedName>
</protein>
<comment type="caution">
    <text evidence="2">The sequence shown here is derived from an EMBL/GenBank/DDBJ whole genome shotgun (WGS) entry which is preliminary data.</text>
</comment>
<dbReference type="SUPFAM" id="SSF53474">
    <property type="entry name" value="alpha/beta-Hydrolases"/>
    <property type="match status" value="1"/>
</dbReference>
<sequence length="204" mass="21869">MTALVETMPGANTAPPVLLLQGTGGTNREILTFGRRLVPQSPLITVAGRVGTGQQRQYFRQTVAAPATPQHLMTEATWIRDQVRQVCAAHRWDSDKLIVVGYSNGAAMGSYGLQHGLFPGRLAVLLHPVTLPGTYDQDLHGRKIWLSGGQRDPFVQAAAIRQMAAVFTARGAQTTVTITGGTHNLTPGEVLAAHDWLAANLSVD</sequence>
<dbReference type="GO" id="GO:0016787">
    <property type="term" value="F:hydrolase activity"/>
    <property type="evidence" value="ECO:0007669"/>
    <property type="project" value="UniProtKB-KW"/>
</dbReference>
<feature type="domain" description="Dienelactone hydrolase" evidence="1">
    <location>
        <begin position="11"/>
        <end position="178"/>
    </location>
</feature>
<gene>
    <name evidence="2" type="ORF">H9875_04165</name>
</gene>
<accession>A0A9D1U5V7</accession>